<reference evidence="3 4" key="1">
    <citation type="journal article" date="2020" name="Cell Host Microbe">
        <title>Functional and Genomic Variation between Human-Derived Isolates of Lachnospiraceae Reveals Inter- and Intra-Species Diversity.</title>
        <authorList>
            <person name="Sorbara M.T."/>
            <person name="Littmann E.R."/>
            <person name="Fontana E."/>
            <person name="Moody T.U."/>
            <person name="Kohout C.E."/>
            <person name="Gjonbalaj M."/>
            <person name="Eaton V."/>
            <person name="Seok R."/>
            <person name="Leiner I.M."/>
            <person name="Pamer E.G."/>
        </authorList>
    </citation>
    <scope>NUCLEOTIDE SEQUENCE [LARGE SCALE GENOMIC DNA]</scope>
    <source>
        <strain evidence="3 4">MSK.1.17</strain>
    </source>
</reference>
<accession>A0AAW5BXF6</accession>
<reference evidence="2" key="3">
    <citation type="submission" date="2022-01" db="EMBL/GenBank/DDBJ databases">
        <title>Collection of gut derived symbiotic bacterial strains cultured from healthy donors.</title>
        <authorList>
            <person name="Lin H."/>
            <person name="Kohout C."/>
            <person name="Waligurski E."/>
            <person name="Pamer E.G."/>
        </authorList>
    </citation>
    <scope>NUCLEOTIDE SEQUENCE</scope>
    <source>
        <strain evidence="2">DFI.6.55</strain>
    </source>
</reference>
<evidence type="ECO:0000313" key="4">
    <source>
        <dbReference type="Proteomes" id="UP000669239"/>
    </source>
</evidence>
<sequence length="99" mass="11164">MNEHRRGHYMYGPSFVLTSHTIYTYSVDGTSYTGIDARTPLALAKGGNHGDEVEIYYNLNDVMEFYCPNEDRNIIYADLIITGMIAAGAGLFYYLSCCR</sequence>
<dbReference type="Proteomes" id="UP001299608">
    <property type="component" value="Unassembled WGS sequence"/>
</dbReference>
<dbReference type="Proteomes" id="UP000669239">
    <property type="component" value="Unassembled WGS sequence"/>
</dbReference>
<evidence type="ECO:0000313" key="5">
    <source>
        <dbReference type="Proteomes" id="UP001299608"/>
    </source>
</evidence>
<dbReference type="EMBL" id="JAKNGE010000005">
    <property type="protein sequence ID" value="MCG4744749.1"/>
    <property type="molecule type" value="Genomic_DNA"/>
</dbReference>
<gene>
    <name evidence="3" type="ORF">G5B36_11790</name>
    <name evidence="2" type="ORF">L0N08_04935</name>
</gene>
<keyword evidence="1" id="KW-1133">Transmembrane helix</keyword>
<dbReference type="RefSeq" id="WP_147325790.1">
    <property type="nucleotide sequence ID" value="NZ_CAXTHN010000073.1"/>
</dbReference>
<organism evidence="2 5">
    <name type="scientific">Enterocloster aldenensis</name>
    <dbReference type="NCBI Taxonomy" id="358742"/>
    <lineage>
        <taxon>Bacteria</taxon>
        <taxon>Bacillati</taxon>
        <taxon>Bacillota</taxon>
        <taxon>Clostridia</taxon>
        <taxon>Lachnospirales</taxon>
        <taxon>Lachnospiraceae</taxon>
        <taxon>Enterocloster</taxon>
    </lineage>
</organism>
<keyword evidence="4" id="KW-1185">Reference proteome</keyword>
<evidence type="ECO:0000313" key="2">
    <source>
        <dbReference type="EMBL" id="MCG4744749.1"/>
    </source>
</evidence>
<proteinExistence type="predicted"/>
<dbReference type="EMBL" id="JAAITT010000014">
    <property type="protein sequence ID" value="NSJ49384.1"/>
    <property type="molecule type" value="Genomic_DNA"/>
</dbReference>
<reference evidence="3" key="2">
    <citation type="submission" date="2020-02" db="EMBL/GenBank/DDBJ databases">
        <authorList>
            <person name="Littmann E."/>
            <person name="Sorbara M."/>
        </authorList>
    </citation>
    <scope>NUCLEOTIDE SEQUENCE</scope>
    <source>
        <strain evidence="3">MSK.1.17</strain>
    </source>
</reference>
<evidence type="ECO:0000256" key="1">
    <source>
        <dbReference type="SAM" id="Phobius"/>
    </source>
</evidence>
<feature type="transmembrane region" description="Helical" evidence="1">
    <location>
        <begin position="74"/>
        <end position="95"/>
    </location>
</feature>
<dbReference type="AlphaFoldDB" id="A0AAW5BXF6"/>
<keyword evidence="1" id="KW-0812">Transmembrane</keyword>
<name>A0AAW5BXF6_9FIRM</name>
<comment type="caution">
    <text evidence="2">The sequence shown here is derived from an EMBL/GenBank/DDBJ whole genome shotgun (WGS) entry which is preliminary data.</text>
</comment>
<protein>
    <recommendedName>
        <fullName evidence="6">DUF3592 domain-containing protein</fullName>
    </recommendedName>
</protein>
<evidence type="ECO:0000313" key="3">
    <source>
        <dbReference type="EMBL" id="NSJ49384.1"/>
    </source>
</evidence>
<keyword evidence="1" id="KW-0472">Membrane</keyword>
<evidence type="ECO:0008006" key="6">
    <source>
        <dbReference type="Google" id="ProtNLM"/>
    </source>
</evidence>